<evidence type="ECO:0000313" key="2">
    <source>
        <dbReference type="Proteomes" id="UP001157353"/>
    </source>
</evidence>
<dbReference type="RefSeq" id="WP_284204054.1">
    <property type="nucleotide sequence ID" value="NZ_BSPQ01000005.1"/>
</dbReference>
<comment type="caution">
    <text evidence="1">The sequence shown here is derived from an EMBL/GenBank/DDBJ whole genome shotgun (WGS) entry which is preliminary data.</text>
</comment>
<dbReference type="InterPro" id="IPR008551">
    <property type="entry name" value="TANGO2"/>
</dbReference>
<dbReference type="PANTHER" id="PTHR17985">
    <property type="entry name" value="SER/THR-RICH PROTEIN T10 IN DGCR REGION"/>
    <property type="match status" value="1"/>
</dbReference>
<evidence type="ECO:0000313" key="1">
    <source>
        <dbReference type="EMBL" id="GLS90942.1"/>
    </source>
</evidence>
<dbReference type="Pfam" id="PF05742">
    <property type="entry name" value="TANGO2"/>
    <property type="match status" value="1"/>
</dbReference>
<protein>
    <recommendedName>
        <fullName evidence="3">NRDE family protein</fullName>
    </recommendedName>
</protein>
<name>A0ABQ6E0S3_9GAMM</name>
<dbReference type="Proteomes" id="UP001157353">
    <property type="component" value="Unassembled WGS sequence"/>
</dbReference>
<keyword evidence="2" id="KW-1185">Reference proteome</keyword>
<proteinExistence type="predicted"/>
<gene>
    <name evidence="1" type="ORF">GCM10007916_20090</name>
</gene>
<dbReference type="PANTHER" id="PTHR17985:SF8">
    <property type="entry name" value="TRANSPORT AND GOLGI ORGANIZATION PROTEIN 2 HOMOLOG"/>
    <property type="match status" value="1"/>
</dbReference>
<dbReference type="EMBL" id="BSPQ01000005">
    <property type="protein sequence ID" value="GLS90942.1"/>
    <property type="molecule type" value="Genomic_DNA"/>
</dbReference>
<accession>A0ABQ6E0S3</accession>
<organism evidence="1 2">
    <name type="scientific">Psychromonas marina</name>
    <dbReference type="NCBI Taxonomy" id="88364"/>
    <lineage>
        <taxon>Bacteria</taxon>
        <taxon>Pseudomonadati</taxon>
        <taxon>Pseudomonadota</taxon>
        <taxon>Gammaproteobacteria</taxon>
        <taxon>Alteromonadales</taxon>
        <taxon>Psychromonadaceae</taxon>
        <taxon>Psychromonas</taxon>
    </lineage>
</organism>
<reference evidence="2" key="1">
    <citation type="journal article" date="2019" name="Int. J. Syst. Evol. Microbiol.">
        <title>The Global Catalogue of Microorganisms (GCM) 10K type strain sequencing project: providing services to taxonomists for standard genome sequencing and annotation.</title>
        <authorList>
            <consortium name="The Broad Institute Genomics Platform"/>
            <consortium name="The Broad Institute Genome Sequencing Center for Infectious Disease"/>
            <person name="Wu L."/>
            <person name="Ma J."/>
        </authorList>
    </citation>
    <scope>NUCLEOTIDE SEQUENCE [LARGE SCALE GENOMIC DNA]</scope>
    <source>
        <strain evidence="2">NBRC 103166</strain>
    </source>
</reference>
<evidence type="ECO:0008006" key="3">
    <source>
        <dbReference type="Google" id="ProtNLM"/>
    </source>
</evidence>
<sequence>MCTLTYRLTESGYELFFNRDEQRSRAQAIVPQVDNDLNAIYPVDPVGQGTWLGVHQSGLCLALLNYYQAEKKATSGEFISRGEIILTLLTSQGDIIERLKDLPLSHYQPFQLCIFPEGLNITNKQLLLLQWDGENLTKQPHSPFFTSSGVDYPQVYQARKKAFEQIVSASAPTTEQLLKFHQQQQNEGKLSVKMFREDAQTVSFSHIVVGDAIQFNYIDYIDGTRSLASLKRI</sequence>